<evidence type="ECO:0000313" key="1">
    <source>
        <dbReference type="EMBL" id="KAJ7719720.1"/>
    </source>
</evidence>
<organism evidence="1 2">
    <name type="scientific">Mycena metata</name>
    <dbReference type="NCBI Taxonomy" id="1033252"/>
    <lineage>
        <taxon>Eukaryota</taxon>
        <taxon>Fungi</taxon>
        <taxon>Dikarya</taxon>
        <taxon>Basidiomycota</taxon>
        <taxon>Agaricomycotina</taxon>
        <taxon>Agaricomycetes</taxon>
        <taxon>Agaricomycetidae</taxon>
        <taxon>Agaricales</taxon>
        <taxon>Marasmiineae</taxon>
        <taxon>Mycenaceae</taxon>
        <taxon>Mycena</taxon>
    </lineage>
</organism>
<evidence type="ECO:0000313" key="2">
    <source>
        <dbReference type="Proteomes" id="UP001215598"/>
    </source>
</evidence>
<protein>
    <submittedName>
        <fullName evidence="1">Uncharacterized protein</fullName>
    </submittedName>
</protein>
<proteinExistence type="predicted"/>
<accession>A0AAD7HGN0</accession>
<name>A0AAD7HGN0_9AGAR</name>
<keyword evidence="2" id="KW-1185">Reference proteome</keyword>
<comment type="caution">
    <text evidence="1">The sequence shown here is derived from an EMBL/GenBank/DDBJ whole genome shotgun (WGS) entry which is preliminary data.</text>
</comment>
<sequence length="212" mass="23616">MWGREAGRTIQGSAIDTATSFGSIALASRPHLLFKNFLLAVIDLSTVTPQLIRIDRSPMLRRRPGVSQRPLFLHHHRLRRIPLVAFALGPSRVLWIFTPYTPRPLGGGGAGIGVILLALRLESAWLLEFDARQSSPHRANVKADCYGVKWCPVTENRFFHGVSRSRLTALHAARTHSSAPPLTPLAALRRWKDRTGSTFTTAPTILEFSQQR</sequence>
<gene>
    <name evidence="1" type="ORF">B0H16DRAFT_1474749</name>
</gene>
<dbReference type="Proteomes" id="UP001215598">
    <property type="component" value="Unassembled WGS sequence"/>
</dbReference>
<dbReference type="EMBL" id="JARKIB010000248">
    <property type="protein sequence ID" value="KAJ7719720.1"/>
    <property type="molecule type" value="Genomic_DNA"/>
</dbReference>
<dbReference type="AlphaFoldDB" id="A0AAD7HGN0"/>
<reference evidence="1" key="1">
    <citation type="submission" date="2023-03" db="EMBL/GenBank/DDBJ databases">
        <title>Massive genome expansion in bonnet fungi (Mycena s.s.) driven by repeated elements and novel gene families across ecological guilds.</title>
        <authorList>
            <consortium name="Lawrence Berkeley National Laboratory"/>
            <person name="Harder C.B."/>
            <person name="Miyauchi S."/>
            <person name="Viragh M."/>
            <person name="Kuo A."/>
            <person name="Thoen E."/>
            <person name="Andreopoulos B."/>
            <person name="Lu D."/>
            <person name="Skrede I."/>
            <person name="Drula E."/>
            <person name="Henrissat B."/>
            <person name="Morin E."/>
            <person name="Kohler A."/>
            <person name="Barry K."/>
            <person name="LaButti K."/>
            <person name="Morin E."/>
            <person name="Salamov A."/>
            <person name="Lipzen A."/>
            <person name="Mereny Z."/>
            <person name="Hegedus B."/>
            <person name="Baldrian P."/>
            <person name="Stursova M."/>
            <person name="Weitz H."/>
            <person name="Taylor A."/>
            <person name="Grigoriev I.V."/>
            <person name="Nagy L.G."/>
            <person name="Martin F."/>
            <person name="Kauserud H."/>
        </authorList>
    </citation>
    <scope>NUCLEOTIDE SEQUENCE</scope>
    <source>
        <strain evidence="1">CBHHK182m</strain>
    </source>
</reference>